<feature type="compositionally biased region" description="Polar residues" evidence="1">
    <location>
        <begin position="1"/>
        <end position="12"/>
    </location>
</feature>
<evidence type="ECO:0000313" key="3">
    <source>
        <dbReference type="Proteomes" id="UP000018144"/>
    </source>
</evidence>
<reference evidence="2 3" key="1">
    <citation type="journal article" date="2013" name="PLoS Genet.">
        <title>The genome and development-dependent transcriptomes of Pyronema confluens: a window into fungal evolution.</title>
        <authorList>
            <person name="Traeger S."/>
            <person name="Altegoer F."/>
            <person name="Freitag M."/>
            <person name="Gabaldon T."/>
            <person name="Kempken F."/>
            <person name="Kumar A."/>
            <person name="Marcet-Houben M."/>
            <person name="Poggeler S."/>
            <person name="Stajich J.E."/>
            <person name="Nowrousian M."/>
        </authorList>
    </citation>
    <scope>NUCLEOTIDE SEQUENCE [LARGE SCALE GENOMIC DNA]</scope>
    <source>
        <strain evidence="3">CBS 100304</strain>
        <tissue evidence="2">Vegetative mycelium</tissue>
    </source>
</reference>
<organism evidence="2 3">
    <name type="scientific">Pyronema omphalodes (strain CBS 100304)</name>
    <name type="common">Pyronema confluens</name>
    <dbReference type="NCBI Taxonomy" id="1076935"/>
    <lineage>
        <taxon>Eukaryota</taxon>
        <taxon>Fungi</taxon>
        <taxon>Dikarya</taxon>
        <taxon>Ascomycota</taxon>
        <taxon>Pezizomycotina</taxon>
        <taxon>Pezizomycetes</taxon>
        <taxon>Pezizales</taxon>
        <taxon>Pyronemataceae</taxon>
        <taxon>Pyronema</taxon>
    </lineage>
</organism>
<accession>U4L4S3</accession>
<gene>
    <name evidence="2" type="ORF">PCON_10459</name>
</gene>
<sequence>MRQPFSTINPQGNLDDHSTPASLNSRHFEKGSPIYLSRQPWDVFFLRQPPLYLLRTMSPEMKLQTPRMLSLSRRRYLKQEGKGNGSYMQVSPAGASGTSSWTSSTMHHSVRIMLSNSYFYAFRGPQQLQSAIWILNCRFHVARSISLFCIIILYY</sequence>
<dbReference type="AlphaFoldDB" id="U4L4S3"/>
<protein>
    <submittedName>
        <fullName evidence="2">Uncharacterized protein</fullName>
    </submittedName>
</protein>
<dbReference type="EMBL" id="HF935572">
    <property type="protein sequence ID" value="CCX10865.1"/>
    <property type="molecule type" value="Genomic_DNA"/>
</dbReference>
<name>U4L4S3_PYROM</name>
<dbReference type="Proteomes" id="UP000018144">
    <property type="component" value="Unassembled WGS sequence"/>
</dbReference>
<evidence type="ECO:0000256" key="1">
    <source>
        <dbReference type="SAM" id="MobiDB-lite"/>
    </source>
</evidence>
<feature type="region of interest" description="Disordered" evidence="1">
    <location>
        <begin position="1"/>
        <end position="23"/>
    </location>
</feature>
<keyword evidence="3" id="KW-1185">Reference proteome</keyword>
<proteinExistence type="predicted"/>
<evidence type="ECO:0000313" key="2">
    <source>
        <dbReference type="EMBL" id="CCX10865.1"/>
    </source>
</evidence>